<evidence type="ECO:0000256" key="6">
    <source>
        <dbReference type="ARBA" id="ARBA00022840"/>
    </source>
</evidence>
<dbReference type="SUPFAM" id="SSF52374">
    <property type="entry name" value="Nucleotidylyl transferase"/>
    <property type="match status" value="1"/>
</dbReference>
<keyword evidence="4" id="KW-0547">Nucleotide-binding</keyword>
<dbReference type="GO" id="GO:0005737">
    <property type="term" value="C:cytoplasm"/>
    <property type="evidence" value="ECO:0007669"/>
    <property type="project" value="TreeGrafter"/>
</dbReference>
<evidence type="ECO:0000256" key="7">
    <source>
        <dbReference type="SAM" id="Coils"/>
    </source>
</evidence>
<feature type="domain" description="tRNA synthetases class I catalytic" evidence="8">
    <location>
        <begin position="11"/>
        <end position="157"/>
    </location>
</feature>
<keyword evidence="9" id="KW-0030">Aminoacyl-tRNA synthetase</keyword>
<accession>S9VG79</accession>
<evidence type="ECO:0000256" key="3">
    <source>
        <dbReference type="ARBA" id="ARBA00022723"/>
    </source>
</evidence>
<evidence type="ECO:0000313" key="9">
    <source>
        <dbReference type="EMBL" id="EPY22110.1"/>
    </source>
</evidence>
<dbReference type="Proteomes" id="UP000015354">
    <property type="component" value="Unassembled WGS sequence"/>
</dbReference>
<dbReference type="SUPFAM" id="SSF47323">
    <property type="entry name" value="Anticodon-binding domain of a subclass of class I aminoacyl-tRNA synthetases"/>
    <property type="match status" value="1"/>
</dbReference>
<protein>
    <submittedName>
        <fullName evidence="9">Cysteinyl-tRNA synthetase</fullName>
    </submittedName>
</protein>
<dbReference type="InterPro" id="IPR014729">
    <property type="entry name" value="Rossmann-like_a/b/a_fold"/>
</dbReference>
<dbReference type="GO" id="GO:0006423">
    <property type="term" value="P:cysteinyl-tRNA aminoacylation"/>
    <property type="evidence" value="ECO:0007669"/>
    <property type="project" value="TreeGrafter"/>
</dbReference>
<evidence type="ECO:0000313" key="10">
    <source>
        <dbReference type="Proteomes" id="UP000015354"/>
    </source>
</evidence>
<dbReference type="PRINTS" id="PR00983">
    <property type="entry name" value="TRNASYNTHCYS"/>
</dbReference>
<dbReference type="PANTHER" id="PTHR10890">
    <property type="entry name" value="CYSTEINYL-TRNA SYNTHETASE"/>
    <property type="match status" value="1"/>
</dbReference>
<dbReference type="GO" id="GO:0004817">
    <property type="term" value="F:cysteine-tRNA ligase activity"/>
    <property type="evidence" value="ECO:0007669"/>
    <property type="project" value="TreeGrafter"/>
</dbReference>
<dbReference type="InterPro" id="IPR009080">
    <property type="entry name" value="tRNAsynth_Ia_anticodon-bd"/>
</dbReference>
<dbReference type="InterPro" id="IPR032678">
    <property type="entry name" value="tRNA-synt_1_cat_dom"/>
</dbReference>
<keyword evidence="5" id="KW-0862">Zinc</keyword>
<gene>
    <name evidence="9" type="ORF">STCU_08342</name>
</gene>
<evidence type="ECO:0000256" key="1">
    <source>
        <dbReference type="ARBA" id="ARBA00001947"/>
    </source>
</evidence>
<keyword evidence="6" id="KW-0067">ATP-binding</keyword>
<keyword evidence="7" id="KW-0175">Coiled coil</keyword>
<evidence type="ECO:0000256" key="2">
    <source>
        <dbReference type="ARBA" id="ARBA00022598"/>
    </source>
</evidence>
<proteinExistence type="predicted"/>
<name>S9VG79_9TRYP</name>
<organism evidence="9 10">
    <name type="scientific">Strigomonas culicis</name>
    <dbReference type="NCBI Taxonomy" id="28005"/>
    <lineage>
        <taxon>Eukaryota</taxon>
        <taxon>Discoba</taxon>
        <taxon>Euglenozoa</taxon>
        <taxon>Kinetoplastea</taxon>
        <taxon>Metakinetoplastina</taxon>
        <taxon>Trypanosomatida</taxon>
        <taxon>Trypanosomatidae</taxon>
        <taxon>Strigomonadinae</taxon>
        <taxon>Strigomonas</taxon>
    </lineage>
</organism>
<dbReference type="InterPro" id="IPR024909">
    <property type="entry name" value="Cys-tRNA/MSH_ligase"/>
</dbReference>
<dbReference type="EMBL" id="ATMH01008342">
    <property type="protein sequence ID" value="EPY22110.1"/>
    <property type="molecule type" value="Genomic_DNA"/>
</dbReference>
<keyword evidence="2" id="KW-0436">Ligase</keyword>
<evidence type="ECO:0000256" key="4">
    <source>
        <dbReference type="ARBA" id="ARBA00022741"/>
    </source>
</evidence>
<feature type="coiled-coil region" evidence="7">
    <location>
        <begin position="427"/>
        <end position="454"/>
    </location>
</feature>
<evidence type="ECO:0000259" key="8">
    <source>
        <dbReference type="Pfam" id="PF01406"/>
    </source>
</evidence>
<dbReference type="GO" id="GO:0005524">
    <property type="term" value="F:ATP binding"/>
    <property type="evidence" value="ECO:0007669"/>
    <property type="project" value="UniProtKB-KW"/>
</dbReference>
<dbReference type="Pfam" id="PF01406">
    <property type="entry name" value="tRNA-synt_1e"/>
    <property type="match status" value="1"/>
</dbReference>
<keyword evidence="3" id="KW-0479">Metal-binding</keyword>
<reference evidence="9 10" key="1">
    <citation type="journal article" date="2013" name="PLoS ONE">
        <title>Predicting the Proteins of Angomonas deanei, Strigomonas culicis and Their Respective Endosymbionts Reveals New Aspects of the Trypanosomatidae Family.</title>
        <authorList>
            <person name="Motta M.C."/>
            <person name="Martins A.C."/>
            <person name="de Souza S.S."/>
            <person name="Catta-Preta C.M."/>
            <person name="Silva R."/>
            <person name="Klein C.C."/>
            <person name="de Almeida L.G."/>
            <person name="de Lima Cunha O."/>
            <person name="Ciapina L.P."/>
            <person name="Brocchi M."/>
            <person name="Colabardini A.C."/>
            <person name="de Araujo Lima B."/>
            <person name="Machado C.R."/>
            <person name="de Almeida Soares C.M."/>
            <person name="Probst C.M."/>
            <person name="de Menezes C.B."/>
            <person name="Thompson C.E."/>
            <person name="Bartholomeu D.C."/>
            <person name="Gradia D.F."/>
            <person name="Pavoni D.P."/>
            <person name="Grisard E.C."/>
            <person name="Fantinatti-Garboggini F."/>
            <person name="Marchini F.K."/>
            <person name="Rodrigues-Luiz G.F."/>
            <person name="Wagner G."/>
            <person name="Goldman G.H."/>
            <person name="Fietto J.L."/>
            <person name="Elias M.C."/>
            <person name="Goldman M.H."/>
            <person name="Sagot M.F."/>
            <person name="Pereira M."/>
            <person name="Stoco P.H."/>
            <person name="de Mendonca-Neto R.P."/>
            <person name="Teixeira S.M."/>
            <person name="Maciel T.E."/>
            <person name="de Oliveira Mendes T.A."/>
            <person name="Urmenyi T.P."/>
            <person name="de Souza W."/>
            <person name="Schenkman S."/>
            <person name="de Vasconcelos A.T."/>
        </authorList>
    </citation>
    <scope>NUCLEOTIDE SEQUENCE [LARGE SCALE GENOMIC DNA]</scope>
</reference>
<dbReference type="PANTHER" id="PTHR10890:SF3">
    <property type="entry name" value="CYSTEINE--TRNA LIGASE, CYTOPLASMIC"/>
    <property type="match status" value="1"/>
</dbReference>
<comment type="cofactor">
    <cofactor evidence="1">
        <name>Zn(2+)</name>
        <dbReference type="ChEBI" id="CHEBI:29105"/>
    </cofactor>
</comment>
<dbReference type="OrthoDB" id="438179at2759"/>
<comment type="caution">
    <text evidence="9">The sequence shown here is derived from an EMBL/GenBank/DDBJ whole genome shotgun (WGS) entry which is preliminary data.</text>
</comment>
<evidence type="ECO:0000256" key="5">
    <source>
        <dbReference type="ARBA" id="ARBA00022833"/>
    </source>
</evidence>
<sequence length="478" mass="52796">MAEGEGALSKAVDGEKRSANDFALWKFSKPGEPSWPAPWGAGRPGWHIECSVMASDLLGENMDIHGGGWDLKFPHHDNECAQSEACNEHHQWVNYFLHCGHLHIKGLKMSKSLKNFVTIQQALDDLGVSPRTMRLLFLANSWNRPMNFSDQSLDEAKEKERVLRSFFGSVDVILRGDYWQQAQGATPRDRALIAQLKEAQQTVHAALKNNFDTPTALTALMGLVSATNQYMAAAGPGERASATLVRKISRYITHLFQVFGVVEGNDFLGFAVGGGGAGAAEEAALIQVTDALTTFRDAVRDAAKTAGVAGALLPLCDRLRDEQLADAGIRLEDKPGGGPTTWKRDDPQLLRQERDARLAQAHEQARRKLGNQAEVKRKLVEKWAQYETAPADYLRAAEAAKPADQQKYALDAWDAVTGLPTQLRDGAAVAEKDVKKLQKDLAKYEKGYKELQDKGGLPWLREQQQEYAAILDELEKLK</sequence>
<dbReference type="GO" id="GO:0046872">
    <property type="term" value="F:metal ion binding"/>
    <property type="evidence" value="ECO:0007669"/>
    <property type="project" value="UniProtKB-KW"/>
</dbReference>
<dbReference type="AlphaFoldDB" id="S9VG79"/>
<dbReference type="Gene3D" id="3.40.50.620">
    <property type="entry name" value="HUPs"/>
    <property type="match status" value="1"/>
</dbReference>
<keyword evidence="10" id="KW-1185">Reference proteome</keyword>
<dbReference type="Gene3D" id="1.20.120.1910">
    <property type="entry name" value="Cysteine-tRNA ligase, C-terminal anti-codon recognition domain"/>
    <property type="match status" value="1"/>
</dbReference>